<keyword evidence="4" id="KW-1185">Reference proteome</keyword>
<proteinExistence type="predicted"/>
<feature type="transmembrane region" description="Helical" evidence="2">
    <location>
        <begin position="297"/>
        <end position="318"/>
    </location>
</feature>
<feature type="transmembrane region" description="Helical" evidence="2">
    <location>
        <begin position="271"/>
        <end position="290"/>
    </location>
</feature>
<reference evidence="4" key="1">
    <citation type="journal article" date="2019" name="Int. J. Syst. Evol. Microbiol.">
        <title>The Global Catalogue of Microorganisms (GCM) 10K type strain sequencing project: providing services to taxonomists for standard genome sequencing and annotation.</title>
        <authorList>
            <consortium name="The Broad Institute Genomics Platform"/>
            <consortium name="The Broad Institute Genome Sequencing Center for Infectious Disease"/>
            <person name="Wu L."/>
            <person name="Ma J."/>
        </authorList>
    </citation>
    <scope>NUCLEOTIDE SEQUENCE [LARGE SCALE GENOMIC DNA]</scope>
    <source>
        <strain evidence="4">JCM 14322</strain>
    </source>
</reference>
<evidence type="ECO:0000313" key="4">
    <source>
        <dbReference type="Proteomes" id="UP001500002"/>
    </source>
</evidence>
<dbReference type="RefSeq" id="WP_344295820.1">
    <property type="nucleotide sequence ID" value="NZ_BAAANJ010000006.1"/>
</dbReference>
<feature type="compositionally biased region" description="Acidic residues" evidence="1">
    <location>
        <begin position="38"/>
        <end position="52"/>
    </location>
</feature>
<keyword evidence="2" id="KW-1133">Transmembrane helix</keyword>
<evidence type="ECO:0000256" key="1">
    <source>
        <dbReference type="SAM" id="MobiDB-lite"/>
    </source>
</evidence>
<gene>
    <name evidence="3" type="ORF">GCM10009749_20070</name>
</gene>
<feature type="compositionally biased region" description="Basic and acidic residues" evidence="1">
    <location>
        <begin position="79"/>
        <end position="98"/>
    </location>
</feature>
<organism evidence="3 4">
    <name type="scientific">Agromyces neolithicus</name>
    <dbReference type="NCBI Taxonomy" id="269420"/>
    <lineage>
        <taxon>Bacteria</taxon>
        <taxon>Bacillati</taxon>
        <taxon>Actinomycetota</taxon>
        <taxon>Actinomycetes</taxon>
        <taxon>Micrococcales</taxon>
        <taxon>Microbacteriaceae</taxon>
        <taxon>Agromyces</taxon>
    </lineage>
</organism>
<feature type="compositionally biased region" description="Basic and acidic residues" evidence="1">
    <location>
        <begin position="11"/>
        <end position="21"/>
    </location>
</feature>
<dbReference type="Proteomes" id="UP001500002">
    <property type="component" value="Unassembled WGS sequence"/>
</dbReference>
<feature type="compositionally biased region" description="Acidic residues" evidence="1">
    <location>
        <begin position="99"/>
        <end position="121"/>
    </location>
</feature>
<keyword evidence="2" id="KW-0472">Membrane</keyword>
<evidence type="ECO:0008006" key="5">
    <source>
        <dbReference type="Google" id="ProtNLM"/>
    </source>
</evidence>
<evidence type="ECO:0000256" key="2">
    <source>
        <dbReference type="SAM" id="Phobius"/>
    </source>
</evidence>
<feature type="compositionally biased region" description="Low complexity" evidence="1">
    <location>
        <begin position="132"/>
        <end position="151"/>
    </location>
</feature>
<comment type="caution">
    <text evidence="3">The sequence shown here is derived from an EMBL/GenBank/DDBJ whole genome shotgun (WGS) entry which is preliminary data.</text>
</comment>
<evidence type="ECO:0000313" key="3">
    <source>
        <dbReference type="EMBL" id="GAA1811102.1"/>
    </source>
</evidence>
<protein>
    <recommendedName>
        <fullName evidence="5">ABC transporter</fullName>
    </recommendedName>
</protein>
<keyword evidence="2" id="KW-0812">Transmembrane</keyword>
<feature type="compositionally biased region" description="Acidic residues" evidence="1">
    <location>
        <begin position="66"/>
        <end position="78"/>
    </location>
</feature>
<feature type="compositionally biased region" description="Acidic residues" evidence="1">
    <location>
        <begin position="152"/>
        <end position="161"/>
    </location>
</feature>
<feature type="region of interest" description="Disordered" evidence="1">
    <location>
        <begin position="1"/>
        <end position="168"/>
    </location>
</feature>
<feature type="transmembrane region" description="Helical" evidence="2">
    <location>
        <begin position="228"/>
        <end position="251"/>
    </location>
</feature>
<accession>A0ABP4YE92</accession>
<name>A0ABP4YE92_9MICO</name>
<sequence length="392" mass="41385">MSSTTPGSEPGRADDASHLPEETPVDATADESTLFDATADESTPETAPDEMAPDQSTPAAAHDESAPDETSPDDADVDESARERPADEEGAVADKPEPEPEPESESESEPESESESESEPDPTDREPEPEPEASASPLDEAVARANAGAAASDDDGVDDADVTPAPVAADSVRRETYVPASTAATSAAVGAATLAPEPEPLYVAPTPAPQTVYVQAPNPPKAKGNRGFGILVALIGTVLFALLYAAIGYLVLLTGQDPSTVFAQFLTRAVFWVPVAAFFVGFMVLAAIINRGPWWTYAVFGLLVAALVYFSYIGGALLTVEAWTLSFEEASEFVSQRWLDPFAIIAAAIAREIPIWLGGWIAARGRAVTERNRLALEEYDRQIAAGPQVQRS</sequence>
<dbReference type="EMBL" id="BAAANJ010000006">
    <property type="protein sequence ID" value="GAA1811102.1"/>
    <property type="molecule type" value="Genomic_DNA"/>
</dbReference>
<feature type="transmembrane region" description="Helical" evidence="2">
    <location>
        <begin position="338"/>
        <end position="363"/>
    </location>
</feature>